<organism evidence="4 5">
    <name type="scientific">[Candida] arabinofermentans NRRL YB-2248</name>
    <dbReference type="NCBI Taxonomy" id="983967"/>
    <lineage>
        <taxon>Eukaryota</taxon>
        <taxon>Fungi</taxon>
        <taxon>Dikarya</taxon>
        <taxon>Ascomycota</taxon>
        <taxon>Saccharomycotina</taxon>
        <taxon>Pichiomycetes</taxon>
        <taxon>Pichiales</taxon>
        <taxon>Pichiaceae</taxon>
        <taxon>Ogataea</taxon>
        <taxon>Ogataea/Candida clade</taxon>
    </lineage>
</organism>
<dbReference type="EMBL" id="KV453860">
    <property type="protein sequence ID" value="ODV83936.1"/>
    <property type="molecule type" value="Genomic_DNA"/>
</dbReference>
<reference evidence="5" key="1">
    <citation type="submission" date="2016-04" db="EMBL/GenBank/DDBJ databases">
        <title>Comparative genomics of biotechnologically important yeasts.</title>
        <authorList>
            <consortium name="DOE Joint Genome Institute"/>
            <person name="Riley R."/>
            <person name="Haridas S."/>
            <person name="Wolfe K.H."/>
            <person name="Lopes M.R."/>
            <person name="Hittinger C.T."/>
            <person name="Goker M."/>
            <person name="Salamov A."/>
            <person name="Wisecaver J."/>
            <person name="Long T.M."/>
            <person name="Aerts A.L."/>
            <person name="Barry K."/>
            <person name="Choi C."/>
            <person name="Clum A."/>
            <person name="Coughlan A.Y."/>
            <person name="Deshpande S."/>
            <person name="Douglass A.P."/>
            <person name="Hanson S.J."/>
            <person name="Klenk H.-P."/>
            <person name="Labutti K."/>
            <person name="Lapidus A."/>
            <person name="Lindquist E."/>
            <person name="Lipzen A."/>
            <person name="Meier-Kolthoff J.P."/>
            <person name="Ohm R.A."/>
            <person name="Otillar R.P."/>
            <person name="Pangilinan J."/>
            <person name="Peng Y."/>
            <person name="Rokas A."/>
            <person name="Rosa C.A."/>
            <person name="Scheuner C."/>
            <person name="Sibirny A.A."/>
            <person name="Slot J.C."/>
            <person name="Stielow J.B."/>
            <person name="Sun H."/>
            <person name="Kurtzman C.P."/>
            <person name="Blackwell M."/>
            <person name="Grigoriev I.V."/>
            <person name="Jeffries T.W."/>
        </authorList>
    </citation>
    <scope>NUCLEOTIDE SEQUENCE [LARGE SCALE GENOMIC DNA]</scope>
    <source>
        <strain evidence="5">NRRL YB-2248</strain>
    </source>
</reference>
<dbReference type="STRING" id="983967.A0A1E4SWP5"/>
<feature type="compositionally biased region" description="Low complexity" evidence="2">
    <location>
        <begin position="294"/>
        <end position="303"/>
    </location>
</feature>
<feature type="region of interest" description="Disordered" evidence="2">
    <location>
        <begin position="349"/>
        <end position="395"/>
    </location>
</feature>
<proteinExistence type="predicted"/>
<evidence type="ECO:0000256" key="2">
    <source>
        <dbReference type="SAM" id="MobiDB-lite"/>
    </source>
</evidence>
<evidence type="ECO:0000313" key="5">
    <source>
        <dbReference type="Proteomes" id="UP000094801"/>
    </source>
</evidence>
<evidence type="ECO:0000259" key="3">
    <source>
        <dbReference type="PROSITE" id="PS50157"/>
    </source>
</evidence>
<feature type="region of interest" description="Disordered" evidence="2">
    <location>
        <begin position="294"/>
        <end position="331"/>
    </location>
</feature>
<feature type="compositionally biased region" description="Low complexity" evidence="2">
    <location>
        <begin position="367"/>
        <end position="387"/>
    </location>
</feature>
<dbReference type="AlphaFoldDB" id="A0A1E4SWP5"/>
<name>A0A1E4SWP5_9ASCO</name>
<keyword evidence="1" id="KW-0479">Metal-binding</keyword>
<feature type="domain" description="C2H2-type" evidence="3">
    <location>
        <begin position="401"/>
        <end position="437"/>
    </location>
</feature>
<gene>
    <name evidence="4" type="ORF">CANARDRAFT_177369</name>
</gene>
<protein>
    <recommendedName>
        <fullName evidence="3">C2H2-type domain-containing protein</fullName>
    </recommendedName>
</protein>
<evidence type="ECO:0000256" key="1">
    <source>
        <dbReference type="PROSITE-ProRule" id="PRU00042"/>
    </source>
</evidence>
<keyword evidence="1" id="KW-0863">Zinc-finger</keyword>
<keyword evidence="5" id="KW-1185">Reference proteome</keyword>
<feature type="compositionally biased region" description="Acidic residues" evidence="2">
    <location>
        <begin position="307"/>
        <end position="327"/>
    </location>
</feature>
<accession>A0A1E4SWP5</accession>
<dbReference type="GO" id="GO:0008270">
    <property type="term" value="F:zinc ion binding"/>
    <property type="evidence" value="ECO:0007669"/>
    <property type="project" value="UniProtKB-KW"/>
</dbReference>
<dbReference type="PROSITE" id="PS50157">
    <property type="entry name" value="ZINC_FINGER_C2H2_2"/>
    <property type="match status" value="1"/>
</dbReference>
<dbReference type="Gene3D" id="3.30.160.60">
    <property type="entry name" value="Classic Zinc Finger"/>
    <property type="match status" value="1"/>
</dbReference>
<dbReference type="InterPro" id="IPR013087">
    <property type="entry name" value="Znf_C2H2_type"/>
</dbReference>
<dbReference type="Proteomes" id="UP000094801">
    <property type="component" value="Unassembled WGS sequence"/>
</dbReference>
<keyword evidence="1" id="KW-0862">Zinc</keyword>
<evidence type="ECO:0000313" key="4">
    <source>
        <dbReference type="EMBL" id="ODV83936.1"/>
    </source>
</evidence>
<dbReference type="OrthoDB" id="7295497at2759"/>
<sequence>MTSTLKRTLTDIMEDELYTVPHSQHQHNQNQNQNQFYSDDLSNYLNMDGSQDYMLQNDDTVDNQHQQQNQSPINNQYNHMTQQHQQPSQYLDNIYNSYANPNLFANSTFPDDLYTFEEQRQFSNYNQEFNNNDINPKDTARTIDNKSEVSNHDDVLLIPQDNYLVYDNNNQNEFIQFELAAAKSFPQSNELNIFKTDYVYLDEDFSDDEEDDDDEDFDDNQNKLDDMEMDLDDLSSESSFGDINDQDENYFMNNDNLDDDDDDVEDVQLNNHSSIYALTTPQTINPRMVQYDDYINSNSNDNNAVFYEDDEDDEEDEDEGNFSDASDDLYTPAFEQRRESVIAEHRPTVIKVEKQEAPSPVLRKLKTSTTTTSSKNNNSISSENSNNGHISEDVESDEMEHVCLIENPKSGQPCNKRFSRPYDLVRHQNTIHASKRSYYRCMFCEDDLRRRNNLEPTNEIILSLDYRSSSFSIENSNTNAANSHNSKKLKSSANNGEFLSNKTFSRCDALTRHLRFRHGLNNQQVNDAMDYAKKHVEYYEN</sequence>